<protein>
    <submittedName>
        <fullName evidence="2">Uncharacterized protein</fullName>
    </submittedName>
</protein>
<sequence>MLFSHRSASEIDVGRSDSISRRRDFSACAAVVFCLRFRRNNDEVLPAVASSFLVARRADVHSGLRLRTVVVAVKTRSLDPPSDPADAPSSEEPSSPAVLFGQ</sequence>
<organism evidence="2 3">
    <name type="scientific">Linum trigynum</name>
    <dbReference type="NCBI Taxonomy" id="586398"/>
    <lineage>
        <taxon>Eukaryota</taxon>
        <taxon>Viridiplantae</taxon>
        <taxon>Streptophyta</taxon>
        <taxon>Embryophyta</taxon>
        <taxon>Tracheophyta</taxon>
        <taxon>Spermatophyta</taxon>
        <taxon>Magnoliopsida</taxon>
        <taxon>eudicotyledons</taxon>
        <taxon>Gunneridae</taxon>
        <taxon>Pentapetalae</taxon>
        <taxon>rosids</taxon>
        <taxon>fabids</taxon>
        <taxon>Malpighiales</taxon>
        <taxon>Linaceae</taxon>
        <taxon>Linum</taxon>
    </lineage>
</organism>
<gene>
    <name evidence="2" type="ORF">LTRI10_LOCUS11641</name>
</gene>
<proteinExistence type="predicted"/>
<feature type="compositionally biased region" description="Low complexity" evidence="1">
    <location>
        <begin position="84"/>
        <end position="102"/>
    </location>
</feature>
<keyword evidence="3" id="KW-1185">Reference proteome</keyword>
<reference evidence="2 3" key="1">
    <citation type="submission" date="2024-04" db="EMBL/GenBank/DDBJ databases">
        <authorList>
            <person name="Fracassetti M."/>
        </authorList>
    </citation>
    <scope>NUCLEOTIDE SEQUENCE [LARGE SCALE GENOMIC DNA]</scope>
</reference>
<accession>A0AAV2D6B9</accession>
<evidence type="ECO:0000256" key="1">
    <source>
        <dbReference type="SAM" id="MobiDB-lite"/>
    </source>
</evidence>
<dbReference type="EMBL" id="OZ034815">
    <property type="protein sequence ID" value="CAL1368579.1"/>
    <property type="molecule type" value="Genomic_DNA"/>
</dbReference>
<evidence type="ECO:0000313" key="3">
    <source>
        <dbReference type="Proteomes" id="UP001497516"/>
    </source>
</evidence>
<feature type="region of interest" description="Disordered" evidence="1">
    <location>
        <begin position="77"/>
        <end position="102"/>
    </location>
</feature>
<evidence type="ECO:0000313" key="2">
    <source>
        <dbReference type="EMBL" id="CAL1368579.1"/>
    </source>
</evidence>
<dbReference type="Proteomes" id="UP001497516">
    <property type="component" value="Chromosome 2"/>
</dbReference>
<dbReference type="AlphaFoldDB" id="A0AAV2D6B9"/>
<name>A0AAV2D6B9_9ROSI</name>